<reference evidence="2" key="1">
    <citation type="submission" date="2017-11" db="EMBL/GenBank/DDBJ databases">
        <authorList>
            <person name="Lima N.C."/>
            <person name="Parody-Merino A.M."/>
            <person name="Battley P.F."/>
            <person name="Fidler A.E."/>
            <person name="Prosdocimi F."/>
        </authorList>
    </citation>
    <scope>NUCLEOTIDE SEQUENCE [LARGE SCALE GENOMIC DNA]</scope>
</reference>
<gene>
    <name evidence="1" type="ORF">llap_6974</name>
</gene>
<keyword evidence="2" id="KW-1185">Reference proteome</keyword>
<dbReference type="EMBL" id="KZ505967">
    <property type="protein sequence ID" value="PKU42725.1"/>
    <property type="molecule type" value="Genomic_DNA"/>
</dbReference>
<organism evidence="1 2">
    <name type="scientific">Limosa lapponica baueri</name>
    <dbReference type="NCBI Taxonomy" id="1758121"/>
    <lineage>
        <taxon>Eukaryota</taxon>
        <taxon>Metazoa</taxon>
        <taxon>Chordata</taxon>
        <taxon>Craniata</taxon>
        <taxon>Vertebrata</taxon>
        <taxon>Euteleostomi</taxon>
        <taxon>Archelosauria</taxon>
        <taxon>Archosauria</taxon>
        <taxon>Dinosauria</taxon>
        <taxon>Saurischia</taxon>
        <taxon>Theropoda</taxon>
        <taxon>Coelurosauria</taxon>
        <taxon>Aves</taxon>
        <taxon>Neognathae</taxon>
        <taxon>Neoaves</taxon>
        <taxon>Charadriiformes</taxon>
        <taxon>Scolopacidae</taxon>
        <taxon>Limosa</taxon>
    </lineage>
</organism>
<reference evidence="2" key="2">
    <citation type="submission" date="2017-12" db="EMBL/GenBank/DDBJ databases">
        <title>Genome sequence of the Bar-tailed Godwit (Limosa lapponica baueri).</title>
        <authorList>
            <person name="Lima N.C.B."/>
            <person name="Parody-Merino A.M."/>
            <person name="Battley P.F."/>
            <person name="Fidler A.E."/>
            <person name="Prosdocimi F."/>
        </authorList>
    </citation>
    <scope>NUCLEOTIDE SEQUENCE [LARGE SCALE GENOMIC DNA]</scope>
</reference>
<proteinExistence type="predicted"/>
<evidence type="ECO:0000313" key="2">
    <source>
        <dbReference type="Proteomes" id="UP000233556"/>
    </source>
</evidence>
<dbReference type="AlphaFoldDB" id="A0A2I0U9I9"/>
<protein>
    <submittedName>
        <fullName evidence="1">Rna-directed dna polymerase from mobile element jockey-like</fullName>
    </submittedName>
</protein>
<sequence length="148" mass="17023">MENKQVIGFTKDKSCLANLMALYNRFTTLADKGRTTDIIYLDSCKIFDTVTHDILVSKLEQHGFDGWNTWWIRSWRSEARCPSGNQQRVAFHRAQYWDQSCLTPLSETWTVGLSAPSSKFANDTKLGGAVDTLEGRDAIWRDEDRLER</sequence>
<keyword evidence="1" id="KW-0695">RNA-directed DNA polymerase</keyword>
<accession>A0A2I0U9I9</accession>
<name>A0A2I0U9I9_LIMLA</name>
<keyword evidence="1" id="KW-0548">Nucleotidyltransferase</keyword>
<evidence type="ECO:0000313" key="1">
    <source>
        <dbReference type="EMBL" id="PKU42725.1"/>
    </source>
</evidence>
<keyword evidence="1" id="KW-0808">Transferase</keyword>
<dbReference type="OrthoDB" id="410381at2759"/>
<dbReference type="Proteomes" id="UP000233556">
    <property type="component" value="Unassembled WGS sequence"/>
</dbReference>
<dbReference type="GO" id="GO:0003964">
    <property type="term" value="F:RNA-directed DNA polymerase activity"/>
    <property type="evidence" value="ECO:0007669"/>
    <property type="project" value="UniProtKB-KW"/>
</dbReference>
<dbReference type="PANTHER" id="PTHR33332">
    <property type="entry name" value="REVERSE TRANSCRIPTASE DOMAIN-CONTAINING PROTEIN"/>
    <property type="match status" value="1"/>
</dbReference>